<evidence type="ECO:0000313" key="1">
    <source>
        <dbReference type="EMBL" id="KAI3763848.1"/>
    </source>
</evidence>
<reference evidence="1 2" key="2">
    <citation type="journal article" date="2022" name="Mol. Ecol. Resour.">
        <title>The genomes of chicory, endive, great burdock and yacon provide insights into Asteraceae paleo-polyploidization history and plant inulin production.</title>
        <authorList>
            <person name="Fan W."/>
            <person name="Wang S."/>
            <person name="Wang H."/>
            <person name="Wang A."/>
            <person name="Jiang F."/>
            <person name="Liu H."/>
            <person name="Zhao H."/>
            <person name="Xu D."/>
            <person name="Zhang Y."/>
        </authorList>
    </citation>
    <scope>NUCLEOTIDE SEQUENCE [LARGE SCALE GENOMIC DNA]</scope>
    <source>
        <strain evidence="2">cv. Punajuju</strain>
        <tissue evidence="1">Leaves</tissue>
    </source>
</reference>
<proteinExistence type="predicted"/>
<dbReference type="Proteomes" id="UP001055811">
    <property type="component" value="Linkage Group LG03"/>
</dbReference>
<keyword evidence="2" id="KW-1185">Reference proteome</keyword>
<evidence type="ECO:0000313" key="2">
    <source>
        <dbReference type="Proteomes" id="UP001055811"/>
    </source>
</evidence>
<reference evidence="2" key="1">
    <citation type="journal article" date="2022" name="Mol. Ecol. Resour.">
        <title>The genomes of chicory, endive, great burdock and yacon provide insights into Asteraceae palaeo-polyploidization history and plant inulin production.</title>
        <authorList>
            <person name="Fan W."/>
            <person name="Wang S."/>
            <person name="Wang H."/>
            <person name="Wang A."/>
            <person name="Jiang F."/>
            <person name="Liu H."/>
            <person name="Zhao H."/>
            <person name="Xu D."/>
            <person name="Zhang Y."/>
        </authorList>
    </citation>
    <scope>NUCLEOTIDE SEQUENCE [LARGE SCALE GENOMIC DNA]</scope>
    <source>
        <strain evidence="2">cv. Punajuju</strain>
    </source>
</reference>
<organism evidence="1 2">
    <name type="scientific">Cichorium intybus</name>
    <name type="common">Chicory</name>
    <dbReference type="NCBI Taxonomy" id="13427"/>
    <lineage>
        <taxon>Eukaryota</taxon>
        <taxon>Viridiplantae</taxon>
        <taxon>Streptophyta</taxon>
        <taxon>Embryophyta</taxon>
        <taxon>Tracheophyta</taxon>
        <taxon>Spermatophyta</taxon>
        <taxon>Magnoliopsida</taxon>
        <taxon>eudicotyledons</taxon>
        <taxon>Gunneridae</taxon>
        <taxon>Pentapetalae</taxon>
        <taxon>asterids</taxon>
        <taxon>campanulids</taxon>
        <taxon>Asterales</taxon>
        <taxon>Asteraceae</taxon>
        <taxon>Cichorioideae</taxon>
        <taxon>Cichorieae</taxon>
        <taxon>Cichoriinae</taxon>
        <taxon>Cichorium</taxon>
    </lineage>
</organism>
<accession>A0ACB9EZ53</accession>
<name>A0ACB9EZ53_CICIN</name>
<dbReference type="EMBL" id="CM042011">
    <property type="protein sequence ID" value="KAI3763848.1"/>
    <property type="molecule type" value="Genomic_DNA"/>
</dbReference>
<comment type="caution">
    <text evidence="1">The sequence shown here is derived from an EMBL/GenBank/DDBJ whole genome shotgun (WGS) entry which is preliminary data.</text>
</comment>
<gene>
    <name evidence="1" type="ORF">L2E82_13846</name>
</gene>
<sequence>MIRTQSKNLRAIRAPLLPFSPSIQDIKSDSSGRGDLHFALSKEHLSLLWLGFDFTDDNESHTPVDENLSNSENGVSDNIDLDENIIYEDCINGDSTSHKTETDGEIGVEVNGDVSSQPHEKESLVINPDSNPNPNPAPTASSDLTHGSRKRCTTTGPAHRMVQSQPNGNDDNNSNTQLLQNQVIEEPEENDDTRKSSK</sequence>
<protein>
    <submittedName>
        <fullName evidence="1">Uncharacterized protein</fullName>
    </submittedName>
</protein>